<dbReference type="InterPro" id="IPR020103">
    <property type="entry name" value="PsdUridine_synth_cat_dom_sf"/>
</dbReference>
<dbReference type="InterPro" id="IPR006224">
    <property type="entry name" value="PsdUridine_synth_RluA-like_CS"/>
</dbReference>
<dbReference type="InterPro" id="IPR006145">
    <property type="entry name" value="PsdUridine_synth_RsuA/RluA"/>
</dbReference>
<dbReference type="Gene3D" id="3.10.290.10">
    <property type="entry name" value="RNA-binding S4 domain"/>
    <property type="match status" value="1"/>
</dbReference>
<dbReference type="Pfam" id="PF01479">
    <property type="entry name" value="S4"/>
    <property type="match status" value="1"/>
</dbReference>
<dbReference type="NCBIfam" id="TIGR00005">
    <property type="entry name" value="rluA_subfam"/>
    <property type="match status" value="1"/>
</dbReference>
<evidence type="ECO:0000256" key="3">
    <source>
        <dbReference type="ARBA" id="ARBA00036882"/>
    </source>
</evidence>
<organism evidence="9 10">
    <name type="scientific">Nitrosomonas eutropha</name>
    <dbReference type="NCBI Taxonomy" id="916"/>
    <lineage>
        <taxon>Bacteria</taxon>
        <taxon>Pseudomonadati</taxon>
        <taxon>Pseudomonadota</taxon>
        <taxon>Betaproteobacteria</taxon>
        <taxon>Nitrosomonadales</taxon>
        <taxon>Nitrosomonadaceae</taxon>
        <taxon>Nitrosomonas</taxon>
    </lineage>
</organism>
<reference evidence="9 10" key="1">
    <citation type="submission" date="2018-04" db="EMBL/GenBank/DDBJ databases">
        <title>Active sludge and wastewater microbial communities from Klosterneuburg, Austria.</title>
        <authorList>
            <person name="Wagner M."/>
        </authorList>
    </citation>
    <scope>NUCLEOTIDE SEQUENCE [LARGE SCALE GENOMIC DNA]</scope>
    <source>
        <strain evidence="9 10">Nm 57</strain>
    </source>
</reference>
<name>A0ABX5M3E1_9PROT</name>
<dbReference type="Proteomes" id="UP000247780">
    <property type="component" value="Unassembled WGS sequence"/>
</dbReference>
<dbReference type="PANTHER" id="PTHR21600">
    <property type="entry name" value="MITOCHONDRIAL RNA PSEUDOURIDINE SYNTHASE"/>
    <property type="match status" value="1"/>
</dbReference>
<sequence>MNNLNNGQDGRNYSAKPDSSTASGQKNEDIIELIAPDNLAGLRLDQVLAQLLPQWSRSRLQRWIGEDRVSVDGSAGSTRQKIWGGEIIHVTAGLVESDQSHQAEAIPLSIIYEDDHLIVIDKPAGLVVHPGNGNWHGTLLNALLNHAPQLSQVPRAGIVHRLDKDTTGLLVVAKTIEAQLDLVRQLQQRTVKRHYFALALGGIEKDGLVDAPIGRHPVHRTRMAVVKNGKPARTYYRILEKFVACTLLQCSLETGRTHQIRVHLMSIGHPLAGDPVYGKISSDPPTADAIVHLPRQALHARQLELTHPNSGQIMHWESSLPDDMSRLLQIMRKTPRPILAFS</sequence>
<feature type="domain" description="RNA-binding S4" evidence="8">
    <location>
        <begin position="43"/>
        <end position="73"/>
    </location>
</feature>
<dbReference type="InterPro" id="IPR050188">
    <property type="entry name" value="RluA_PseudoU_synthase"/>
</dbReference>
<evidence type="ECO:0000256" key="2">
    <source>
        <dbReference type="ARBA" id="ARBA00023235"/>
    </source>
</evidence>
<comment type="similarity">
    <text evidence="1 5">Belongs to the pseudouridine synthase RluA family.</text>
</comment>
<dbReference type="PROSITE" id="PS50889">
    <property type="entry name" value="S4"/>
    <property type="match status" value="1"/>
</dbReference>
<evidence type="ECO:0000256" key="6">
    <source>
        <dbReference type="SAM" id="MobiDB-lite"/>
    </source>
</evidence>
<dbReference type="SUPFAM" id="SSF55174">
    <property type="entry name" value="Alpha-L RNA-binding motif"/>
    <property type="match status" value="1"/>
</dbReference>
<evidence type="ECO:0000259" key="8">
    <source>
        <dbReference type="Pfam" id="PF01479"/>
    </source>
</evidence>
<accession>A0ABX5M3E1</accession>
<keyword evidence="2 5" id="KW-0413">Isomerase</keyword>
<evidence type="ECO:0000256" key="4">
    <source>
        <dbReference type="PROSITE-ProRule" id="PRU00182"/>
    </source>
</evidence>
<dbReference type="PROSITE" id="PS01129">
    <property type="entry name" value="PSI_RLU"/>
    <property type="match status" value="1"/>
</dbReference>
<dbReference type="RefSeq" id="WP_011634304.1">
    <property type="nucleotide sequence ID" value="NZ_QICQ01000050.1"/>
</dbReference>
<evidence type="ECO:0000313" key="10">
    <source>
        <dbReference type="Proteomes" id="UP000247780"/>
    </source>
</evidence>
<dbReference type="InterPro" id="IPR006225">
    <property type="entry name" value="PsdUridine_synth_RluC/D"/>
</dbReference>
<evidence type="ECO:0000256" key="5">
    <source>
        <dbReference type="RuleBase" id="RU362028"/>
    </source>
</evidence>
<dbReference type="EC" id="5.4.99.-" evidence="5"/>
<evidence type="ECO:0000256" key="1">
    <source>
        <dbReference type="ARBA" id="ARBA00010876"/>
    </source>
</evidence>
<dbReference type="Pfam" id="PF00849">
    <property type="entry name" value="PseudoU_synth_2"/>
    <property type="match status" value="1"/>
</dbReference>
<comment type="function">
    <text evidence="5">Responsible for synthesis of pseudouridine from uracil.</text>
</comment>
<protein>
    <recommendedName>
        <fullName evidence="5">Pseudouridine synthase</fullName>
        <ecNumber evidence="5">5.4.99.-</ecNumber>
    </recommendedName>
</protein>
<dbReference type="SUPFAM" id="SSF55120">
    <property type="entry name" value="Pseudouridine synthase"/>
    <property type="match status" value="1"/>
</dbReference>
<comment type="catalytic activity">
    <reaction evidence="5">
        <text>a uridine in RNA = a pseudouridine in RNA</text>
        <dbReference type="Rhea" id="RHEA:48348"/>
        <dbReference type="Rhea" id="RHEA-COMP:12068"/>
        <dbReference type="Rhea" id="RHEA-COMP:12069"/>
        <dbReference type="ChEBI" id="CHEBI:65314"/>
        <dbReference type="ChEBI" id="CHEBI:65315"/>
    </reaction>
</comment>
<gene>
    <name evidence="9" type="ORF">C8R14_1503</name>
</gene>
<evidence type="ECO:0000313" key="9">
    <source>
        <dbReference type="EMBL" id="PXV73822.1"/>
    </source>
</evidence>
<dbReference type="CDD" id="cd02869">
    <property type="entry name" value="PseudoU_synth_RluA_like"/>
    <property type="match status" value="1"/>
</dbReference>
<comment type="caution">
    <text evidence="9">The sequence shown here is derived from an EMBL/GenBank/DDBJ whole genome shotgun (WGS) entry which is preliminary data.</text>
</comment>
<dbReference type="InterPro" id="IPR002942">
    <property type="entry name" value="S4_RNA-bd"/>
</dbReference>
<feature type="region of interest" description="Disordered" evidence="6">
    <location>
        <begin position="1"/>
        <end position="25"/>
    </location>
</feature>
<keyword evidence="4" id="KW-0694">RNA-binding</keyword>
<dbReference type="NCBIfam" id="NF008385">
    <property type="entry name" value="PRK11180.1"/>
    <property type="match status" value="1"/>
</dbReference>
<dbReference type="InterPro" id="IPR036986">
    <property type="entry name" value="S4_RNA-bd_sf"/>
</dbReference>
<dbReference type="Gene3D" id="3.30.2350.10">
    <property type="entry name" value="Pseudouridine synthase"/>
    <property type="match status" value="1"/>
</dbReference>
<comment type="catalytic activity">
    <reaction evidence="3">
        <text>uridine(1911/1915/1917) in 23S rRNA = pseudouridine(1911/1915/1917) in 23S rRNA</text>
        <dbReference type="Rhea" id="RHEA:42524"/>
        <dbReference type="Rhea" id="RHEA-COMP:10097"/>
        <dbReference type="Rhea" id="RHEA-COMP:10098"/>
        <dbReference type="ChEBI" id="CHEBI:65314"/>
        <dbReference type="ChEBI" id="CHEBI:65315"/>
        <dbReference type="EC" id="5.4.99.23"/>
    </reaction>
</comment>
<proteinExistence type="inferred from homology"/>
<evidence type="ECO:0000259" key="7">
    <source>
        <dbReference type="Pfam" id="PF00849"/>
    </source>
</evidence>
<feature type="domain" description="Pseudouridine synthase RsuA/RluA-like" evidence="7">
    <location>
        <begin position="116"/>
        <end position="264"/>
    </location>
</feature>
<keyword evidence="10" id="KW-1185">Reference proteome</keyword>
<dbReference type="CDD" id="cd00165">
    <property type="entry name" value="S4"/>
    <property type="match status" value="1"/>
</dbReference>
<dbReference type="PANTHER" id="PTHR21600:SF44">
    <property type="entry name" value="RIBOSOMAL LARGE SUBUNIT PSEUDOURIDINE SYNTHASE D"/>
    <property type="match status" value="1"/>
</dbReference>
<dbReference type="EMBL" id="QICQ01000050">
    <property type="protein sequence ID" value="PXV73822.1"/>
    <property type="molecule type" value="Genomic_DNA"/>
</dbReference>